<evidence type="ECO:0000313" key="10">
    <source>
        <dbReference type="EMBL" id="NOU98818.1"/>
    </source>
</evidence>
<comment type="cofactor">
    <cofactor evidence="1">
        <name>Mg(2+)</name>
        <dbReference type="ChEBI" id="CHEBI:18420"/>
    </cofactor>
</comment>
<sequence>MFLLDKFIKGRMGLMNKKIAILLSVCFAFFCAAGNFFTTPVQAVATSHVVISEVYGGGGNSGASYKNDFIEIYNPTDSSINLSGWSVQYASGTGSFTNITNLSGSIGAHKYFLIAEASGGSGTVNLPTPDITGTINLSATAGKVALAKVTTSVSGSTDSNVVDFIGYGSVNDSETSPIGTLSNTTSAARKDLNGGTTQGQGSGWDTNNNANDLYITSSINPQNSSSSAEPPLSAPPSDDDNMALGNPSGATSVITNSNNYLMIKTQYAFSYNNSKHEPNWTSWHVGASDLGSAPRQDDFRADTTLPSGWYQVTANEFSGSGFDRGHMTPSADRTSSVANNSATFLMDNMIPQAPNNNEITWANLENYSRSLVTAGNELFIISGGYGSGGTGSNGYKTTVGNGVVVPSKVWKIVVVLPNGNNDISRITTSTRVISVIMPNDQTVNSQPWGYYRVSVKDIEALTGYDFLSNVPTSIQNVIEAKVDNGPTS</sequence>
<comment type="caution">
    <text evidence="10">The sequence shown here is derived from an EMBL/GenBank/DDBJ whole genome shotgun (WGS) entry which is preliminary data.</text>
</comment>
<dbReference type="InterPro" id="IPR040255">
    <property type="entry name" value="Non-specific_endonuclease"/>
</dbReference>
<evidence type="ECO:0000256" key="2">
    <source>
        <dbReference type="ARBA" id="ARBA00010052"/>
    </source>
</evidence>
<dbReference type="SMART" id="SM00892">
    <property type="entry name" value="Endonuclease_NS"/>
    <property type="match status" value="1"/>
</dbReference>
<keyword evidence="11" id="KW-1185">Reference proteome</keyword>
<dbReference type="GO" id="GO:0004519">
    <property type="term" value="F:endonuclease activity"/>
    <property type="evidence" value="ECO:0007669"/>
    <property type="project" value="UniProtKB-KW"/>
</dbReference>
<accession>A0ABX1ZJ75</accession>
<evidence type="ECO:0000313" key="11">
    <source>
        <dbReference type="Proteomes" id="UP000618579"/>
    </source>
</evidence>
<name>A0ABX1ZJ75_9BACL</name>
<evidence type="ECO:0000256" key="6">
    <source>
        <dbReference type="ARBA" id="ARBA00022801"/>
    </source>
</evidence>
<dbReference type="Proteomes" id="UP000618579">
    <property type="component" value="Unassembled WGS sequence"/>
</dbReference>
<gene>
    <name evidence="10" type="ORF">GC097_02125</name>
</gene>
<evidence type="ECO:0000256" key="1">
    <source>
        <dbReference type="ARBA" id="ARBA00001946"/>
    </source>
</evidence>
<dbReference type="InterPro" id="IPR044929">
    <property type="entry name" value="DNA/RNA_non-sp_Endonuclease_sf"/>
</dbReference>
<comment type="similarity">
    <text evidence="2">Belongs to the DNA/RNA non-specific endonuclease family.</text>
</comment>
<feature type="domain" description="LTD" evidence="9">
    <location>
        <begin position="37"/>
        <end position="169"/>
    </location>
</feature>
<dbReference type="PANTHER" id="PTHR13966:SF5">
    <property type="entry name" value="ENDONUCLEASE G, MITOCHONDRIAL"/>
    <property type="match status" value="1"/>
</dbReference>
<keyword evidence="6" id="KW-0378">Hydrolase</keyword>
<feature type="compositionally biased region" description="Polar residues" evidence="8">
    <location>
        <begin position="173"/>
        <end position="187"/>
    </location>
</feature>
<dbReference type="InterPro" id="IPR001322">
    <property type="entry name" value="Lamin_tail_dom"/>
</dbReference>
<feature type="compositionally biased region" description="Polar residues" evidence="8">
    <location>
        <begin position="203"/>
        <end position="216"/>
    </location>
</feature>
<dbReference type="Gene3D" id="2.60.40.1260">
    <property type="entry name" value="Lamin Tail domain"/>
    <property type="match status" value="1"/>
</dbReference>
<evidence type="ECO:0000256" key="8">
    <source>
        <dbReference type="SAM" id="MobiDB-lite"/>
    </source>
</evidence>
<protein>
    <submittedName>
        <fullName evidence="10">DNA/RNA non-specific endonuclease</fullName>
    </submittedName>
</protein>
<evidence type="ECO:0000259" key="9">
    <source>
        <dbReference type="PROSITE" id="PS51841"/>
    </source>
</evidence>
<evidence type="ECO:0000256" key="4">
    <source>
        <dbReference type="ARBA" id="ARBA00022723"/>
    </source>
</evidence>
<dbReference type="InterPro" id="IPR018524">
    <property type="entry name" value="DNA/RNA_endonuclease_AS"/>
</dbReference>
<dbReference type="CDD" id="cd00091">
    <property type="entry name" value="NUC"/>
    <property type="match status" value="1"/>
</dbReference>
<dbReference type="PROSITE" id="PS51841">
    <property type="entry name" value="LTD"/>
    <property type="match status" value="1"/>
</dbReference>
<keyword evidence="7" id="KW-0460">Magnesium</keyword>
<dbReference type="InterPro" id="IPR020821">
    <property type="entry name" value="ENPP1-3/EXOG-like_nuc-like"/>
</dbReference>
<dbReference type="SUPFAM" id="SSF54060">
    <property type="entry name" value="His-Me finger endonucleases"/>
    <property type="match status" value="1"/>
</dbReference>
<dbReference type="Pfam" id="PF00932">
    <property type="entry name" value="LTD"/>
    <property type="match status" value="1"/>
</dbReference>
<evidence type="ECO:0000256" key="5">
    <source>
        <dbReference type="ARBA" id="ARBA00022759"/>
    </source>
</evidence>
<dbReference type="Gene3D" id="3.40.570.10">
    <property type="entry name" value="Extracellular Endonuclease, subunit A"/>
    <property type="match status" value="1"/>
</dbReference>
<dbReference type="EMBL" id="WHNZ01000007">
    <property type="protein sequence ID" value="NOU98818.1"/>
    <property type="molecule type" value="Genomic_DNA"/>
</dbReference>
<evidence type="ECO:0000256" key="7">
    <source>
        <dbReference type="ARBA" id="ARBA00022842"/>
    </source>
</evidence>
<dbReference type="PROSITE" id="PS01070">
    <property type="entry name" value="NUCLEASE_NON_SPEC"/>
    <property type="match status" value="1"/>
</dbReference>
<dbReference type="SMART" id="SM00477">
    <property type="entry name" value="NUC"/>
    <property type="match status" value="1"/>
</dbReference>
<dbReference type="InterPro" id="IPR044925">
    <property type="entry name" value="His-Me_finger_sf"/>
</dbReference>
<evidence type="ECO:0000256" key="3">
    <source>
        <dbReference type="ARBA" id="ARBA00022722"/>
    </source>
</evidence>
<reference evidence="10 11" key="1">
    <citation type="submission" date="2019-10" db="EMBL/GenBank/DDBJ databases">
        <title>Description of Paenibacillus pedi sp. nov.</title>
        <authorList>
            <person name="Carlier A."/>
            <person name="Qi S."/>
        </authorList>
    </citation>
    <scope>NUCLEOTIDE SEQUENCE [LARGE SCALE GENOMIC DNA]</scope>
    <source>
        <strain evidence="10 11">LMG 31457</strain>
    </source>
</reference>
<dbReference type="InterPro" id="IPR036415">
    <property type="entry name" value="Lamin_tail_dom_sf"/>
</dbReference>
<dbReference type="InterPro" id="IPR001604">
    <property type="entry name" value="Endo_G_ENPP1-like_dom"/>
</dbReference>
<feature type="compositionally biased region" description="Low complexity" evidence="8">
    <location>
        <begin position="217"/>
        <end position="231"/>
    </location>
</feature>
<dbReference type="PANTHER" id="PTHR13966">
    <property type="entry name" value="ENDONUCLEASE RELATED"/>
    <property type="match status" value="1"/>
</dbReference>
<keyword evidence="4" id="KW-0479">Metal-binding</keyword>
<organism evidence="10 11">
    <name type="scientific">Paenibacillus planticolens</name>
    <dbReference type="NCBI Taxonomy" id="2654976"/>
    <lineage>
        <taxon>Bacteria</taxon>
        <taxon>Bacillati</taxon>
        <taxon>Bacillota</taxon>
        <taxon>Bacilli</taxon>
        <taxon>Bacillales</taxon>
        <taxon>Paenibacillaceae</taxon>
        <taxon>Paenibacillus</taxon>
    </lineage>
</organism>
<keyword evidence="3" id="KW-0540">Nuclease</keyword>
<feature type="region of interest" description="Disordered" evidence="8">
    <location>
        <begin position="173"/>
        <end position="250"/>
    </location>
</feature>
<proteinExistence type="inferred from homology"/>
<keyword evidence="5 10" id="KW-0255">Endonuclease</keyword>
<dbReference type="SUPFAM" id="SSF74853">
    <property type="entry name" value="Lamin A/C globular tail domain"/>
    <property type="match status" value="1"/>
</dbReference>
<dbReference type="Pfam" id="PF01223">
    <property type="entry name" value="Endonuclease_NS"/>
    <property type="match status" value="1"/>
</dbReference>